<dbReference type="InterPro" id="IPR041289">
    <property type="entry name" value="Bact_RF_family3"/>
</dbReference>
<evidence type="ECO:0000313" key="1">
    <source>
        <dbReference type="EMBL" id="PDV97667.1"/>
    </source>
</evidence>
<reference evidence="1 2" key="1">
    <citation type="submission" date="2016-05" db="EMBL/GenBank/DDBJ databases">
        <authorList>
            <person name="Lavstsen T."/>
            <person name="Jespersen J.S."/>
        </authorList>
    </citation>
    <scope>NUCLEOTIDE SEQUENCE [LARGE SCALE GENOMIC DNA]</scope>
    <source>
        <strain evidence="1 2">B7-9</strain>
    </source>
</reference>
<comment type="caution">
    <text evidence="1">The sequence shown here is derived from an EMBL/GenBank/DDBJ whole genome shotgun (WGS) entry which is preliminary data.</text>
</comment>
<sequence>MYRGDVIELQNIVTYPCLTITLPTHRTSPDNRQDPIRLRNLTREANERLKDEFGKREVAQLLANLEAAINDLDFSHTLDGLAIFVNAETSFIYKVPFELPERVVVDETFFTRDMVFAMNRTPRYWVVVLSEQPTRLFEATREDLDEVRVAGFPLTHGGPGGGSGLPNDPAVNSSRFRDEHHRIFFRSVDEALTEVLKEDPLPVAVVGVDRWASFFNEVTSNASQIVATVRGNHDTTPGHELGKLVWPEVKASLAERRNGVLEELGTAVGGQRSASTLGEVWRFAREGRGATLLVEENYHESAILDETGFQLLPDTGESGPNHLDDAVDEAITMVMSMGGRVVFVEDGALEQHGRIALILRY</sequence>
<evidence type="ECO:0000313" key="2">
    <source>
        <dbReference type="Proteomes" id="UP000220922"/>
    </source>
</evidence>
<proteinExistence type="predicted"/>
<dbReference type="OrthoDB" id="4393931at2"/>
<dbReference type="RefSeq" id="WP_097654294.1">
    <property type="nucleotide sequence ID" value="NZ_LYXE01000127.1"/>
</dbReference>
<protein>
    <recommendedName>
        <fullName evidence="3">Chemotaxis protein</fullName>
    </recommendedName>
</protein>
<name>A0A2H3KUW6_9CHLR</name>
<dbReference type="EMBL" id="LYXE01000127">
    <property type="protein sequence ID" value="PDV97667.1"/>
    <property type="molecule type" value="Genomic_DNA"/>
</dbReference>
<gene>
    <name evidence="1" type="ORF">A9Q02_04225</name>
</gene>
<evidence type="ECO:0008006" key="3">
    <source>
        <dbReference type="Google" id="ProtNLM"/>
    </source>
</evidence>
<organism evidence="1 2">
    <name type="scientific">Candidatus Chloroploca asiatica</name>
    <dbReference type="NCBI Taxonomy" id="1506545"/>
    <lineage>
        <taxon>Bacteria</taxon>
        <taxon>Bacillati</taxon>
        <taxon>Chloroflexota</taxon>
        <taxon>Chloroflexia</taxon>
        <taxon>Chloroflexales</taxon>
        <taxon>Chloroflexineae</taxon>
        <taxon>Oscillochloridaceae</taxon>
        <taxon>Candidatus Chloroploca</taxon>
    </lineage>
</organism>
<accession>A0A2H3KUW6</accession>
<dbReference type="AlphaFoldDB" id="A0A2H3KUW6"/>
<dbReference type="Pfam" id="PF18845">
    <property type="entry name" value="baeRF_family3"/>
    <property type="match status" value="1"/>
</dbReference>
<dbReference type="Proteomes" id="UP000220922">
    <property type="component" value="Unassembled WGS sequence"/>
</dbReference>
<keyword evidence="2" id="KW-1185">Reference proteome</keyword>